<dbReference type="Gene3D" id="3.60.10.10">
    <property type="entry name" value="Endonuclease/exonuclease/phosphatase"/>
    <property type="match status" value="1"/>
</dbReference>
<dbReference type="PANTHER" id="PTHR33273">
    <property type="entry name" value="DOMAIN-CONTAINING PROTEIN, PUTATIVE-RELATED"/>
    <property type="match status" value="1"/>
</dbReference>
<protein>
    <submittedName>
        <fullName evidence="4">Uncharacterized protein LOC108627079</fullName>
    </submittedName>
</protein>
<name>A0AAJ7N917_9HYME</name>
<dbReference type="GeneID" id="108627079"/>
<dbReference type="SUPFAM" id="SSF56219">
    <property type="entry name" value="DNase I-like"/>
    <property type="match status" value="1"/>
</dbReference>
<sequence length="464" mass="52684">MAGYLKFVQINLHRSRAAVGALSNLMVKDGIDIALIQEPWTVNDKIKGMGMTGNVLYNCNDQRPRTCIVHTGRIKPVLLPQFSDRDITTALMEKNNERSRLSKLIIVSVYMPYDRREPVSEKLDLLVDWCVQQGISMLVGADANACHILWGSSVTNNRGLKLLDFMNINGLTWLNEGLVPTFSTSIREETLDVTMVSLEIRSALSQWKVLDDLSLSDHRFISFKLLVEGVPINRIVSDKKLLNVEKFLESLNDKLRESPKEYGTPLQIDVYVEFVTDAIMKAAEEALEKKMKRFNGRLPWWNSKLQDLSRKGKSLKRKARRTGRSGDKHKARRAELKLNREIRKAKKNSWRSFCSGLKKTQEIARINRVLERVDQNSLGLLRKRDGTMTGDVRETLETLIAEHFPGALNMMDVDDNAGGRNTSEMRPVRPNWSLAASIITEERVGWAISTLLPYKAPGPDEIIP</sequence>
<dbReference type="InterPro" id="IPR005135">
    <property type="entry name" value="Endo/exonuclease/phosphatase"/>
</dbReference>
<dbReference type="AlphaFoldDB" id="A0AAJ7N917"/>
<dbReference type="Pfam" id="PF14529">
    <property type="entry name" value="Exo_endo_phos_2"/>
    <property type="match status" value="1"/>
</dbReference>
<dbReference type="GO" id="GO:0003824">
    <property type="term" value="F:catalytic activity"/>
    <property type="evidence" value="ECO:0007669"/>
    <property type="project" value="InterPro"/>
</dbReference>
<accession>A0AAJ7N917</accession>
<dbReference type="CDD" id="cd09077">
    <property type="entry name" value="R1-I-EN"/>
    <property type="match status" value="1"/>
</dbReference>
<dbReference type="KEGG" id="ccal:108627079"/>
<dbReference type="InterPro" id="IPR036691">
    <property type="entry name" value="Endo/exonu/phosph_ase_sf"/>
</dbReference>
<feature type="domain" description="Endonuclease/exonuclease/phosphatase" evidence="2">
    <location>
        <begin position="105"/>
        <end position="221"/>
    </location>
</feature>
<feature type="region of interest" description="Disordered" evidence="1">
    <location>
        <begin position="309"/>
        <end position="332"/>
    </location>
</feature>
<dbReference type="RefSeq" id="XP_017883620.1">
    <property type="nucleotide sequence ID" value="XM_018028131.1"/>
</dbReference>
<feature type="non-terminal residue" evidence="4">
    <location>
        <position position="464"/>
    </location>
</feature>
<keyword evidence="3" id="KW-1185">Reference proteome</keyword>
<gene>
    <name evidence="4" type="primary">LOC108627079</name>
</gene>
<evidence type="ECO:0000313" key="4">
    <source>
        <dbReference type="RefSeq" id="XP_017883620.1"/>
    </source>
</evidence>
<evidence type="ECO:0000313" key="3">
    <source>
        <dbReference type="Proteomes" id="UP000694925"/>
    </source>
</evidence>
<dbReference type="PANTHER" id="PTHR33273:SF2">
    <property type="entry name" value="ENDONUCLEASE_EXONUCLEASE_PHOSPHATASE DOMAIN-CONTAINING PROTEIN"/>
    <property type="match status" value="1"/>
</dbReference>
<reference evidence="4" key="1">
    <citation type="submission" date="2025-08" db="UniProtKB">
        <authorList>
            <consortium name="RefSeq"/>
        </authorList>
    </citation>
    <scope>IDENTIFICATION</scope>
    <source>
        <tissue evidence="4">Whole body</tissue>
    </source>
</reference>
<dbReference type="Proteomes" id="UP000694925">
    <property type="component" value="Unplaced"/>
</dbReference>
<evidence type="ECO:0000259" key="2">
    <source>
        <dbReference type="Pfam" id="PF14529"/>
    </source>
</evidence>
<proteinExistence type="predicted"/>
<feature type="compositionally biased region" description="Basic residues" evidence="1">
    <location>
        <begin position="311"/>
        <end position="323"/>
    </location>
</feature>
<evidence type="ECO:0000256" key="1">
    <source>
        <dbReference type="SAM" id="MobiDB-lite"/>
    </source>
</evidence>
<organism evidence="3 4">
    <name type="scientific">Ceratina calcarata</name>
    <dbReference type="NCBI Taxonomy" id="156304"/>
    <lineage>
        <taxon>Eukaryota</taxon>
        <taxon>Metazoa</taxon>
        <taxon>Ecdysozoa</taxon>
        <taxon>Arthropoda</taxon>
        <taxon>Hexapoda</taxon>
        <taxon>Insecta</taxon>
        <taxon>Pterygota</taxon>
        <taxon>Neoptera</taxon>
        <taxon>Endopterygota</taxon>
        <taxon>Hymenoptera</taxon>
        <taxon>Apocrita</taxon>
        <taxon>Aculeata</taxon>
        <taxon>Apoidea</taxon>
        <taxon>Anthophila</taxon>
        <taxon>Apidae</taxon>
        <taxon>Ceratina</taxon>
        <taxon>Zadontomerus</taxon>
    </lineage>
</organism>